<feature type="chain" id="PRO_5044722920" evidence="2">
    <location>
        <begin position="31"/>
        <end position="328"/>
    </location>
</feature>
<name>A0ABD0TB64_LOXSC</name>
<feature type="region of interest" description="Disordered" evidence="1">
    <location>
        <begin position="116"/>
        <end position="267"/>
    </location>
</feature>
<organism evidence="3 6">
    <name type="scientific">Loxostege sticticalis</name>
    <name type="common">Beet webworm moth</name>
    <dbReference type="NCBI Taxonomy" id="481309"/>
    <lineage>
        <taxon>Eukaryota</taxon>
        <taxon>Metazoa</taxon>
        <taxon>Ecdysozoa</taxon>
        <taxon>Arthropoda</taxon>
        <taxon>Hexapoda</taxon>
        <taxon>Insecta</taxon>
        <taxon>Pterygota</taxon>
        <taxon>Neoptera</taxon>
        <taxon>Endopterygota</taxon>
        <taxon>Lepidoptera</taxon>
        <taxon>Glossata</taxon>
        <taxon>Ditrysia</taxon>
        <taxon>Pyraloidea</taxon>
        <taxon>Crambidae</taxon>
        <taxon>Pyraustinae</taxon>
        <taxon>Loxostege</taxon>
    </lineage>
</organism>
<proteinExistence type="predicted"/>
<feature type="compositionally biased region" description="Basic and acidic residues" evidence="1">
    <location>
        <begin position="116"/>
        <end position="144"/>
    </location>
</feature>
<evidence type="ECO:0000313" key="6">
    <source>
        <dbReference type="Proteomes" id="UP001549921"/>
    </source>
</evidence>
<dbReference type="AlphaFoldDB" id="A0ABD0TB64"/>
<dbReference type="Proteomes" id="UP001549920">
    <property type="component" value="Unassembled WGS sequence"/>
</dbReference>
<evidence type="ECO:0000313" key="4">
    <source>
        <dbReference type="EMBL" id="KAL0892431.1"/>
    </source>
</evidence>
<evidence type="ECO:0000256" key="2">
    <source>
        <dbReference type="SAM" id="SignalP"/>
    </source>
</evidence>
<protein>
    <submittedName>
        <fullName evidence="3">Uncharacterized protein</fullName>
    </submittedName>
</protein>
<comment type="caution">
    <text evidence="3">The sequence shown here is derived from an EMBL/GenBank/DDBJ whole genome shotgun (WGS) entry which is preliminary data.</text>
</comment>
<feature type="signal peptide" evidence="2">
    <location>
        <begin position="1"/>
        <end position="30"/>
    </location>
</feature>
<sequence length="328" mass="37836">MSPRLIDTTRLVWYFLVLYTGPSWSPQCEAVKVPPKTPATIEAQAKFFQDFFSVQLSPYKIEFGHVCEDPNTWEQRYEKKDYKNHRDMGKVRWGDKKGGYGEHYWDLNHAGHGNDHGDDTYNDHSDDGSYHHDDNSDHGYDGSSDHSPSYGDDYDPEKASYEESGRAKRAHPKIKTERRAQREDHQEVLKSKGRRNKEELHEAPSHKVEQYSDEEDASSEEVYKKPKRSHHRQSHDEDVQQKETKNQVVLVVKEKDGNQHENSRQNYQDFSQFVPYEGGAGVRQHRHPETTAAASAPRLFLEPTTGHVVDRATGQAYVLQPIAAPNYN</sequence>
<evidence type="ECO:0000256" key="1">
    <source>
        <dbReference type="SAM" id="MobiDB-lite"/>
    </source>
</evidence>
<gene>
    <name evidence="4" type="ORF">ABMA27_015544</name>
    <name evidence="3" type="ORF">ABMA28_015826</name>
</gene>
<keyword evidence="2" id="KW-0732">Signal</keyword>
<evidence type="ECO:0000313" key="3">
    <source>
        <dbReference type="EMBL" id="KAL0840627.1"/>
    </source>
</evidence>
<keyword evidence="5" id="KW-1185">Reference proteome</keyword>
<reference evidence="5 6" key="1">
    <citation type="submission" date="2024-06" db="EMBL/GenBank/DDBJ databases">
        <title>A chromosome-level genome assembly of beet webworm, Loxostege sticticalis.</title>
        <authorList>
            <person name="Zhang Y."/>
        </authorList>
    </citation>
    <scope>NUCLEOTIDE SEQUENCE [LARGE SCALE GENOMIC DNA]</scope>
    <source>
        <strain evidence="4">AQ026</strain>
        <strain evidence="3">AQ028</strain>
        <tissue evidence="3">Male pupae</tissue>
        <tissue evidence="4">Whole body</tissue>
    </source>
</reference>
<dbReference type="EMBL" id="JBEUOH010000007">
    <property type="protein sequence ID" value="KAL0892431.1"/>
    <property type="molecule type" value="Genomic_DNA"/>
</dbReference>
<feature type="compositionally biased region" description="Basic and acidic residues" evidence="1">
    <location>
        <begin position="234"/>
        <end position="245"/>
    </location>
</feature>
<evidence type="ECO:0000313" key="5">
    <source>
        <dbReference type="Proteomes" id="UP001549920"/>
    </source>
</evidence>
<feature type="compositionally biased region" description="Basic and acidic residues" evidence="1">
    <location>
        <begin position="156"/>
        <end position="166"/>
    </location>
</feature>
<accession>A0ABD0TB64</accession>
<dbReference type="EMBL" id="JBEDNZ010000007">
    <property type="protein sequence ID" value="KAL0840627.1"/>
    <property type="molecule type" value="Genomic_DNA"/>
</dbReference>
<feature type="compositionally biased region" description="Basic and acidic residues" evidence="1">
    <location>
        <begin position="252"/>
        <end position="263"/>
    </location>
</feature>
<dbReference type="Proteomes" id="UP001549921">
    <property type="component" value="Unassembled WGS sequence"/>
</dbReference>
<feature type="compositionally biased region" description="Basic and acidic residues" evidence="1">
    <location>
        <begin position="174"/>
        <end position="210"/>
    </location>
</feature>